<dbReference type="PANTHER" id="PTHR43377">
    <property type="entry name" value="BILIVERDIN REDUCTASE A"/>
    <property type="match status" value="1"/>
</dbReference>
<dbReference type="SUPFAM" id="SSF51735">
    <property type="entry name" value="NAD(P)-binding Rossmann-fold domains"/>
    <property type="match status" value="1"/>
</dbReference>
<organism evidence="2 3">
    <name type="scientific">Spirosoma liriopis</name>
    <dbReference type="NCBI Taxonomy" id="2937440"/>
    <lineage>
        <taxon>Bacteria</taxon>
        <taxon>Pseudomonadati</taxon>
        <taxon>Bacteroidota</taxon>
        <taxon>Cytophagia</taxon>
        <taxon>Cytophagales</taxon>
        <taxon>Cytophagaceae</taxon>
        <taxon>Spirosoma</taxon>
    </lineage>
</organism>
<dbReference type="InterPro" id="IPR000683">
    <property type="entry name" value="Gfo/Idh/MocA-like_OxRdtase_N"/>
</dbReference>
<dbReference type="Proteomes" id="UP001202180">
    <property type="component" value="Unassembled WGS sequence"/>
</dbReference>
<gene>
    <name evidence="2" type="ORF">M0L20_14990</name>
</gene>
<protein>
    <submittedName>
        <fullName evidence="2">Gfo/Idh/MocA family oxidoreductase</fullName>
    </submittedName>
</protein>
<dbReference type="InterPro" id="IPR036291">
    <property type="entry name" value="NAD(P)-bd_dom_sf"/>
</dbReference>
<keyword evidence="3" id="KW-1185">Reference proteome</keyword>
<dbReference type="InterPro" id="IPR051450">
    <property type="entry name" value="Gfo/Idh/MocA_Oxidoreductases"/>
</dbReference>
<evidence type="ECO:0000259" key="1">
    <source>
        <dbReference type="Pfam" id="PF01408"/>
    </source>
</evidence>
<evidence type="ECO:0000313" key="2">
    <source>
        <dbReference type="EMBL" id="MCK8493172.1"/>
    </source>
</evidence>
<proteinExistence type="predicted"/>
<feature type="domain" description="Gfo/Idh/MocA-like oxidoreductase N-terminal" evidence="1">
    <location>
        <begin position="51"/>
        <end position="169"/>
    </location>
</feature>
<dbReference type="RefSeq" id="WP_248477757.1">
    <property type="nucleotide sequence ID" value="NZ_JALPRF010000002.1"/>
</dbReference>
<dbReference type="PANTHER" id="PTHR43377:SF1">
    <property type="entry name" value="BILIVERDIN REDUCTASE A"/>
    <property type="match status" value="1"/>
</dbReference>
<name>A0ABT0HLY0_9BACT</name>
<accession>A0ABT0HLY0</accession>
<dbReference type="Gene3D" id="3.30.360.10">
    <property type="entry name" value="Dihydrodipicolinate Reductase, domain 2"/>
    <property type="match status" value="1"/>
</dbReference>
<dbReference type="Pfam" id="PF01408">
    <property type="entry name" value="GFO_IDH_MocA"/>
    <property type="match status" value="1"/>
</dbReference>
<evidence type="ECO:0000313" key="3">
    <source>
        <dbReference type="Proteomes" id="UP001202180"/>
    </source>
</evidence>
<sequence>MNEPLGIILKMLKLVRFARIYGWQRALNKAIARTRPHWLRRRISYRRKATISVIGCGQFAFSSVCFFLRRHCQNGFLSAYDVNRQQAQSLGHYYGFREIAVTVDAVLNHPSLAVLYILSNHASHAAYAIAGLQRNKIVYVEKPIAVTRDQFIELSVAARQSSGQVFAGYNRPYSEAIQVLKPYVITQKTAGSFSLNYVINGHVIPPDHWYRRPDEGTRICGNIGHWIDLTIHLFAWRSLPDWIAVQIAYANPDEPDDNLVITFTTDQHDLVSMLFTSRAEPFEGVREVMHLQYNDLIAHIDDFRQLTVHQGAKRRNWHFTPKDVGHERAVLQPFCADNRAWHEVELSTLLMLFVRDQVLTGQAMSRFDVPAELRRLEADVEHLIASPSTVSF</sequence>
<dbReference type="EMBL" id="JALPRF010000002">
    <property type="protein sequence ID" value="MCK8493172.1"/>
    <property type="molecule type" value="Genomic_DNA"/>
</dbReference>
<comment type="caution">
    <text evidence="2">The sequence shown here is derived from an EMBL/GenBank/DDBJ whole genome shotgun (WGS) entry which is preliminary data.</text>
</comment>
<reference evidence="2 3" key="1">
    <citation type="submission" date="2022-04" db="EMBL/GenBank/DDBJ databases">
        <title>Spirosoma sp. strain RP8 genome sequencing and assembly.</title>
        <authorList>
            <person name="Jung Y."/>
        </authorList>
    </citation>
    <scope>NUCLEOTIDE SEQUENCE [LARGE SCALE GENOMIC DNA]</scope>
    <source>
        <strain evidence="2 3">RP8</strain>
    </source>
</reference>
<dbReference type="Gene3D" id="3.40.50.720">
    <property type="entry name" value="NAD(P)-binding Rossmann-like Domain"/>
    <property type="match status" value="1"/>
</dbReference>